<dbReference type="RefSeq" id="WP_064449064.1">
    <property type="nucleotide sequence ID" value="NZ_FMJI01000022.1"/>
</dbReference>
<organism evidence="1 2">
    <name type="scientific">Bacillus wiedmannii</name>
    <dbReference type="NCBI Taxonomy" id="1890302"/>
    <lineage>
        <taxon>Bacteria</taxon>
        <taxon>Bacillati</taxon>
        <taxon>Bacillota</taxon>
        <taxon>Bacilli</taxon>
        <taxon>Bacillales</taxon>
        <taxon>Bacillaceae</taxon>
        <taxon>Bacillus</taxon>
        <taxon>Bacillus cereus group</taxon>
    </lineage>
</organism>
<evidence type="ECO:0000313" key="1">
    <source>
        <dbReference type="EMBL" id="SDD95139.1"/>
    </source>
</evidence>
<protein>
    <submittedName>
        <fullName evidence="1">Adenylate cyclase class IV, CYTH domain</fullName>
    </submittedName>
</protein>
<accession>A0A1D3NSV1</accession>
<evidence type="ECO:0000313" key="2">
    <source>
        <dbReference type="Proteomes" id="UP000183507"/>
    </source>
</evidence>
<dbReference type="Proteomes" id="UP000183507">
    <property type="component" value="Unassembled WGS sequence"/>
</dbReference>
<dbReference type="EMBL" id="FMZR01000011">
    <property type="protein sequence ID" value="SDD95139.1"/>
    <property type="molecule type" value="Genomic_DNA"/>
</dbReference>
<gene>
    <name evidence="1" type="ORF">SAMN04487767_111128</name>
</gene>
<name>A0A1D3NSV1_9BACI</name>
<dbReference type="SUPFAM" id="SSF55154">
    <property type="entry name" value="CYTH-like phosphatases"/>
    <property type="match status" value="1"/>
</dbReference>
<dbReference type="InterPro" id="IPR033469">
    <property type="entry name" value="CYTH-like_dom_sf"/>
</dbReference>
<dbReference type="AlphaFoldDB" id="A0A1D3NSV1"/>
<sequence>MEELEREIKILNIDVELFKKKMSDIGAVFKSDNIQEIFVYDLMTIYSRFCDATNSISDENQYKVYKDKLRILFQELDILTSKEQKEKILEITGTSNLMDILKFGDSELFEILSNNNLNAIIRDFGVNTNKWIRLRRTGNVSTLTIKHIMDGGLERDEIAIQQVTEIEMEIPSIEVGNAILQQMGYAFRNFQEKRRISYIFGNLNIELDMWPMIPPYIEIEGNDKEEIIEMGKLLGYKTEDFLSCNTEEIFKRYGLDIYKYRELRLEDNKK</sequence>
<dbReference type="Gene3D" id="2.40.320.10">
    <property type="entry name" value="Hypothetical Protein Pfu-838710-001"/>
    <property type="match status" value="1"/>
</dbReference>
<proteinExistence type="predicted"/>
<reference evidence="2" key="1">
    <citation type="submission" date="2016-10" db="EMBL/GenBank/DDBJ databases">
        <authorList>
            <person name="Varghese N."/>
        </authorList>
    </citation>
    <scope>NUCLEOTIDE SEQUENCE [LARGE SCALE GENOMIC DNA]</scope>
    <source>
        <strain evidence="2">KPR-7A</strain>
    </source>
</reference>